<reference evidence="2" key="1">
    <citation type="submission" date="2022-01" db="EMBL/GenBank/DDBJ databases">
        <title>Comparative genomics reveals a dynamic genome evolution in the ectomycorrhizal milk-cap (Lactarius) mushrooms.</title>
        <authorList>
            <consortium name="DOE Joint Genome Institute"/>
            <person name="Lebreton A."/>
            <person name="Tang N."/>
            <person name="Kuo A."/>
            <person name="LaButti K."/>
            <person name="Drula E."/>
            <person name="Barry K."/>
            <person name="Clum A."/>
            <person name="Lipzen A."/>
            <person name="Mousain D."/>
            <person name="Ng V."/>
            <person name="Wang R."/>
            <person name="Wang X."/>
            <person name="Dai Y."/>
            <person name="Henrissat B."/>
            <person name="Grigoriev I.V."/>
            <person name="Guerin-Laguette A."/>
            <person name="Yu F."/>
            <person name="Martin F.M."/>
        </authorList>
    </citation>
    <scope>NUCLEOTIDE SEQUENCE</scope>
    <source>
        <strain evidence="2">QP</strain>
    </source>
</reference>
<dbReference type="InterPro" id="IPR052582">
    <property type="entry name" value="tRNA-DUS-like"/>
</dbReference>
<dbReference type="SUPFAM" id="SSF51395">
    <property type="entry name" value="FMN-linked oxidoreductases"/>
    <property type="match status" value="1"/>
</dbReference>
<name>A0AAD4LNL8_9AGAM</name>
<protein>
    <submittedName>
        <fullName evidence="2">Uncharacterized protein</fullName>
    </submittedName>
</protein>
<evidence type="ECO:0000313" key="2">
    <source>
        <dbReference type="EMBL" id="KAH8997247.1"/>
    </source>
</evidence>
<proteinExistence type="predicted"/>
<dbReference type="Gene3D" id="3.20.20.70">
    <property type="entry name" value="Aldolase class I"/>
    <property type="match status" value="1"/>
</dbReference>
<evidence type="ECO:0000256" key="1">
    <source>
        <dbReference type="SAM" id="MobiDB-lite"/>
    </source>
</evidence>
<dbReference type="AlphaFoldDB" id="A0AAD4LNL8"/>
<organism evidence="2 3">
    <name type="scientific">Lactarius akahatsu</name>
    <dbReference type="NCBI Taxonomy" id="416441"/>
    <lineage>
        <taxon>Eukaryota</taxon>
        <taxon>Fungi</taxon>
        <taxon>Dikarya</taxon>
        <taxon>Basidiomycota</taxon>
        <taxon>Agaricomycotina</taxon>
        <taxon>Agaricomycetes</taxon>
        <taxon>Russulales</taxon>
        <taxon>Russulaceae</taxon>
        <taxon>Lactarius</taxon>
    </lineage>
</organism>
<dbReference type="Proteomes" id="UP001201163">
    <property type="component" value="Unassembled WGS sequence"/>
</dbReference>
<keyword evidence="3" id="KW-1185">Reference proteome</keyword>
<comment type="caution">
    <text evidence="2">The sequence shown here is derived from an EMBL/GenBank/DDBJ whole genome shotgun (WGS) entry which is preliminary data.</text>
</comment>
<dbReference type="GO" id="GO:0005737">
    <property type="term" value="C:cytoplasm"/>
    <property type="evidence" value="ECO:0007669"/>
    <property type="project" value="TreeGrafter"/>
</dbReference>
<dbReference type="EMBL" id="JAKELL010000007">
    <property type="protein sequence ID" value="KAH8997247.1"/>
    <property type="molecule type" value="Genomic_DNA"/>
</dbReference>
<sequence>MVRSGTFLTRHISLKHGAKLVWDPEIVDIAIQTQGASWVKPGNPGWLCRAKLDLAVQVVRWVVDDVFSVELHCGRSKPFSTHSGMGLPTERPQTSITFAITTLMPRTPCISVSADLKMRQLPTQQDTLALMERIANKGSLTIRYRTRNVPPRDRALVRRLKEVVDFVEGLGRDVTVVGNDDCIPSLSPLPPSRPDRFLASTARWPRGHFHLALLRLARAVPLPSHRAVVRRLNCCQGTAGIVQIWSTTGRRPRSVFTSSKSRKSANKALRNGTIKARGYADLDALMQDWINDKCADTEAAIDTRNLTARPSPGYYSLSSQPPPEFCEETEHTSG</sequence>
<accession>A0AAD4LNL8</accession>
<gene>
    <name evidence="2" type="ORF">EDB92DRAFT_1813733</name>
</gene>
<dbReference type="GO" id="GO:0017150">
    <property type="term" value="F:tRNA dihydrouridine synthase activity"/>
    <property type="evidence" value="ECO:0007669"/>
    <property type="project" value="TreeGrafter"/>
</dbReference>
<feature type="region of interest" description="Disordered" evidence="1">
    <location>
        <begin position="310"/>
        <end position="334"/>
    </location>
</feature>
<dbReference type="PANTHER" id="PTHR45936:SF1">
    <property type="entry name" value="TRNA-DIHYDROURIDINE(20) SYNTHASE [NAD(P)+]-LIKE"/>
    <property type="match status" value="1"/>
</dbReference>
<dbReference type="InterPro" id="IPR013785">
    <property type="entry name" value="Aldolase_TIM"/>
</dbReference>
<evidence type="ECO:0000313" key="3">
    <source>
        <dbReference type="Proteomes" id="UP001201163"/>
    </source>
</evidence>
<dbReference type="PANTHER" id="PTHR45936">
    <property type="entry name" value="TRNA-DIHYDROURIDINE(20) SYNTHASE [NAD(P)+]-LIKE"/>
    <property type="match status" value="1"/>
</dbReference>